<dbReference type="AlphaFoldDB" id="A0A098S378"/>
<accession>A0A098S378</accession>
<gene>
    <name evidence="1" type="ORF">IX84_20910</name>
</gene>
<name>A0A098S378_9BACT</name>
<evidence type="ECO:0000313" key="2">
    <source>
        <dbReference type="Proteomes" id="UP000029736"/>
    </source>
</evidence>
<dbReference type="Proteomes" id="UP000029736">
    <property type="component" value="Unassembled WGS sequence"/>
</dbReference>
<evidence type="ECO:0000313" key="1">
    <source>
        <dbReference type="EMBL" id="KGE86496.1"/>
    </source>
</evidence>
<reference evidence="1 2" key="1">
    <citation type="journal article" date="2014" name="Int. J. Syst. Evol. Microbiol.">
        <title>Phaeodactylibacter xiamenensis gen. nov., sp. nov., a member of the family Saprospiraceae isolated from the marine alga Phaeodactylum tricornutum.</title>
        <authorList>
            <person name="Chen Z.Jr."/>
            <person name="Lei X."/>
            <person name="Lai Q."/>
            <person name="Li Y."/>
            <person name="Zhang B."/>
            <person name="Zhang J."/>
            <person name="Zhang H."/>
            <person name="Yang L."/>
            <person name="Zheng W."/>
            <person name="Tian Y."/>
            <person name="Yu Z."/>
            <person name="Xu H.Jr."/>
            <person name="Zheng T."/>
        </authorList>
    </citation>
    <scope>NUCLEOTIDE SEQUENCE [LARGE SCALE GENOMIC DNA]</scope>
    <source>
        <strain evidence="1 2">KD52</strain>
    </source>
</reference>
<proteinExistence type="predicted"/>
<dbReference type="EMBL" id="JPOS01000078">
    <property type="protein sequence ID" value="KGE86496.1"/>
    <property type="molecule type" value="Genomic_DNA"/>
</dbReference>
<sequence>MQKNKVIIALKKLKPEETAAFRDFVASPYYNKRVILLDLLDHLLTFAPAFSGEGIGKEQVFQAIFPDEPYNDKQLRYHLSWLNKLLEQFWLVQRQAVQEEHNLVVLMETLSERELEKHYRQQDRKLQQLLNGVEAPDAAHFRHRQEWADTRERHFQRQRLRRFNEDLQDAADALDRYYFLEKMKYACAMLDRQAILQGAYNVNITPEWLEYIKGQDYFGLPLLKLYVDIFRALSDEGQEYHFDALLGELDTISKAVPTDRLREIYFMAINYCARKIRQGQERYVEEALSLYTKGIERRILMEQDNLSPWTFTNVVKLALRLKRYQWIEQFIAQKGKLLPEAFQENALHYNYAELYYYTKSYEKAQEHLMQVAYSDLNYYLGARTMLAKIYYEQDEEEALLSLIAAFTIFLKRNKQVSSAIKETFLNFCDLLYQLVRREGRKLEGLEKRIAGTELLTDRAWLLKAWQQKTGKAPER</sequence>
<protein>
    <submittedName>
        <fullName evidence="1">Uncharacterized protein</fullName>
    </submittedName>
</protein>
<comment type="caution">
    <text evidence="1">The sequence shown here is derived from an EMBL/GenBank/DDBJ whole genome shotgun (WGS) entry which is preliminary data.</text>
</comment>
<dbReference type="RefSeq" id="WP_044224873.1">
    <property type="nucleotide sequence ID" value="NZ_JBKAGJ010000025.1"/>
</dbReference>
<keyword evidence="2" id="KW-1185">Reference proteome</keyword>
<dbReference type="OrthoDB" id="1490276at2"/>
<organism evidence="1 2">
    <name type="scientific">Phaeodactylibacter xiamenensis</name>
    <dbReference type="NCBI Taxonomy" id="1524460"/>
    <lineage>
        <taxon>Bacteria</taxon>
        <taxon>Pseudomonadati</taxon>
        <taxon>Bacteroidota</taxon>
        <taxon>Saprospiria</taxon>
        <taxon>Saprospirales</taxon>
        <taxon>Haliscomenobacteraceae</taxon>
        <taxon>Phaeodactylibacter</taxon>
    </lineage>
</organism>